<comment type="similarity">
    <text evidence="1">Belongs to the prefoldin subunit beta family.</text>
</comment>
<dbReference type="GO" id="GO:0006457">
    <property type="term" value="P:protein folding"/>
    <property type="evidence" value="ECO:0007669"/>
    <property type="project" value="InterPro"/>
</dbReference>
<dbReference type="InterPro" id="IPR044508">
    <property type="entry name" value="At5g50450/At1g67340-like"/>
</dbReference>
<dbReference type="AlphaFoldDB" id="D8M496"/>
<dbReference type="PANTHER" id="PTHR46758">
    <property type="entry name" value="MYND DOMAIN-CONTAINING"/>
    <property type="match status" value="1"/>
</dbReference>
<keyword evidence="3 5" id="KW-0863">Zinc-finger</keyword>
<dbReference type="SUPFAM" id="SSF46579">
    <property type="entry name" value="Prefoldin"/>
    <property type="match status" value="1"/>
</dbReference>
<dbReference type="Proteomes" id="UP000008312">
    <property type="component" value="Unassembled WGS sequence"/>
</dbReference>
<dbReference type="InterPro" id="IPR002777">
    <property type="entry name" value="PFD_beta-like"/>
</dbReference>
<dbReference type="InterPro" id="IPR009053">
    <property type="entry name" value="Prefoldin"/>
</dbReference>
<dbReference type="PANTHER" id="PTHR46758:SF18">
    <property type="entry name" value="OS04G0385600 PROTEIN"/>
    <property type="match status" value="1"/>
</dbReference>
<dbReference type="RefSeq" id="XP_012896933.1">
    <property type="nucleotide sequence ID" value="XM_013041479.1"/>
</dbReference>
<keyword evidence="4" id="KW-0862">Zinc</keyword>
<dbReference type="Pfam" id="PF01753">
    <property type="entry name" value="zf-MYND"/>
    <property type="match status" value="1"/>
</dbReference>
<organism evidence="9">
    <name type="scientific">Blastocystis hominis</name>
    <dbReference type="NCBI Taxonomy" id="12968"/>
    <lineage>
        <taxon>Eukaryota</taxon>
        <taxon>Sar</taxon>
        <taxon>Stramenopiles</taxon>
        <taxon>Bigyra</taxon>
        <taxon>Opalozoa</taxon>
        <taxon>Opalinata</taxon>
        <taxon>Blastocystidae</taxon>
        <taxon>Blastocystis</taxon>
    </lineage>
</organism>
<evidence type="ECO:0000256" key="6">
    <source>
        <dbReference type="SAM" id="Coils"/>
    </source>
</evidence>
<reference evidence="9" key="1">
    <citation type="submission" date="2010-02" db="EMBL/GenBank/DDBJ databases">
        <title>Sequencing and annotation of the Blastocystis hominis genome.</title>
        <authorList>
            <person name="Wincker P."/>
        </authorList>
    </citation>
    <scope>NUCLEOTIDE SEQUENCE</scope>
    <source>
        <strain evidence="9">Singapore isolate B</strain>
    </source>
</reference>
<evidence type="ECO:0000256" key="5">
    <source>
        <dbReference type="PROSITE-ProRule" id="PRU00134"/>
    </source>
</evidence>
<dbReference type="Pfam" id="PF01920">
    <property type="entry name" value="Prefoldin_2"/>
    <property type="match status" value="1"/>
</dbReference>
<evidence type="ECO:0000256" key="2">
    <source>
        <dbReference type="ARBA" id="ARBA00022723"/>
    </source>
</evidence>
<keyword evidence="6" id="KW-0175">Coiled coil</keyword>
<feature type="domain" description="MYND-type" evidence="8">
    <location>
        <begin position="9"/>
        <end position="51"/>
    </location>
</feature>
<feature type="compositionally biased region" description="Polar residues" evidence="7">
    <location>
        <begin position="1"/>
        <end position="17"/>
    </location>
</feature>
<gene>
    <name evidence="9" type="ORF">GSBLH_T00006521001</name>
</gene>
<dbReference type="GO" id="GO:0051082">
    <property type="term" value="F:unfolded protein binding"/>
    <property type="evidence" value="ECO:0007669"/>
    <property type="project" value="InterPro"/>
</dbReference>
<evidence type="ECO:0000256" key="1">
    <source>
        <dbReference type="ARBA" id="ARBA00008045"/>
    </source>
</evidence>
<keyword evidence="10" id="KW-1185">Reference proteome</keyword>
<dbReference type="InParanoid" id="D8M496"/>
<dbReference type="EMBL" id="FN668652">
    <property type="protein sequence ID" value="CBK22885.2"/>
    <property type="molecule type" value="Genomic_DNA"/>
</dbReference>
<evidence type="ECO:0000313" key="10">
    <source>
        <dbReference type="Proteomes" id="UP000008312"/>
    </source>
</evidence>
<dbReference type="GeneID" id="24922645"/>
<proteinExistence type="inferred from homology"/>
<dbReference type="PROSITE" id="PS50865">
    <property type="entry name" value="ZF_MYND_2"/>
    <property type="match status" value="1"/>
</dbReference>
<feature type="coiled-coil region" evidence="6">
    <location>
        <begin position="133"/>
        <end position="174"/>
    </location>
</feature>
<feature type="region of interest" description="Disordered" evidence="7">
    <location>
        <begin position="1"/>
        <end position="22"/>
    </location>
</feature>
<dbReference type="Gene3D" id="1.10.287.370">
    <property type="match status" value="1"/>
</dbReference>
<evidence type="ECO:0000313" key="9">
    <source>
        <dbReference type="EMBL" id="CBK22885.2"/>
    </source>
</evidence>
<dbReference type="InterPro" id="IPR002893">
    <property type="entry name" value="Znf_MYND"/>
</dbReference>
<accession>D8M496</accession>
<evidence type="ECO:0000256" key="3">
    <source>
        <dbReference type="ARBA" id="ARBA00022771"/>
    </source>
</evidence>
<name>D8M496_BLAHO</name>
<sequence>MSAVRSCSNPLCGNTESRPGEFKKCSRCKSACYCSKKCQSAHWKNGHREECKPFVDESQKSAKSAERKSEASTEQTLMLQKECQTMYNNFEMASTDLSKLNLQLDTYKISMKKLTEIDESKDVFCRYGSMYMLHDHATAKQNLQEKMDRLNSKIESVSKQVKYFEKKYKDLEANLKEM</sequence>
<keyword evidence="2" id="KW-0479">Metal-binding</keyword>
<dbReference type="GO" id="GO:0016272">
    <property type="term" value="C:prefoldin complex"/>
    <property type="evidence" value="ECO:0007669"/>
    <property type="project" value="InterPro"/>
</dbReference>
<evidence type="ECO:0000256" key="7">
    <source>
        <dbReference type="SAM" id="MobiDB-lite"/>
    </source>
</evidence>
<dbReference type="SUPFAM" id="SSF144232">
    <property type="entry name" value="HIT/MYND zinc finger-like"/>
    <property type="match status" value="1"/>
</dbReference>
<dbReference type="OrthoDB" id="76265at2759"/>
<evidence type="ECO:0000256" key="4">
    <source>
        <dbReference type="ARBA" id="ARBA00022833"/>
    </source>
</evidence>
<evidence type="ECO:0000259" key="8">
    <source>
        <dbReference type="PROSITE" id="PS50865"/>
    </source>
</evidence>
<dbReference type="GO" id="GO:0008270">
    <property type="term" value="F:zinc ion binding"/>
    <property type="evidence" value="ECO:0007669"/>
    <property type="project" value="UniProtKB-KW"/>
</dbReference>
<dbReference type="Gene3D" id="6.10.140.2220">
    <property type="match status" value="1"/>
</dbReference>
<protein>
    <recommendedName>
        <fullName evidence="8">MYND-type domain-containing protein</fullName>
    </recommendedName>
</protein>